<name>A0ABY4HS05_9FLAO</name>
<gene>
    <name evidence="2" type="ORF">LXD69_07460</name>
</gene>
<dbReference type="SUPFAM" id="SSF82185">
    <property type="entry name" value="Histone H3 K4-specific methyltransferase SET7/9 N-terminal domain"/>
    <property type="match status" value="1"/>
</dbReference>
<sequence>MKKIIITGALLISSFIFAQNVEPKFEVVDKMVKATYYHDNGQVKQEGFYLDGKLHGKWVSYNDKGVKETIGEYDKGDKVGKWFFWNANQLSEVDFSNSRIVEVKKWSSESLVKN</sequence>
<proteinExistence type="predicted"/>
<accession>A0ABY4HS05</accession>
<dbReference type="Gene3D" id="2.20.110.10">
    <property type="entry name" value="Histone H3 K4-specific methyltransferase SET7/9 N-terminal domain"/>
    <property type="match status" value="1"/>
</dbReference>
<keyword evidence="1" id="KW-0732">Signal</keyword>
<protein>
    <submittedName>
        <fullName evidence="2">Membrane-binding protein</fullName>
    </submittedName>
</protein>
<dbReference type="EMBL" id="CP090145">
    <property type="protein sequence ID" value="UOX35348.1"/>
    <property type="molecule type" value="Genomic_DNA"/>
</dbReference>
<feature type="signal peptide" evidence="1">
    <location>
        <begin position="1"/>
        <end position="18"/>
    </location>
</feature>
<dbReference type="Proteomes" id="UP000830454">
    <property type="component" value="Chromosome"/>
</dbReference>
<feature type="chain" id="PRO_5045896618" evidence="1">
    <location>
        <begin position="19"/>
        <end position="114"/>
    </location>
</feature>
<dbReference type="RefSeq" id="WP_045969559.1">
    <property type="nucleotide sequence ID" value="NZ_CP090145.1"/>
</dbReference>
<reference evidence="2" key="1">
    <citation type="submission" date="2021-12" db="EMBL/GenBank/DDBJ databases">
        <authorList>
            <person name="Cha I.-T."/>
            <person name="Lee K.-E."/>
            <person name="Park S.-J."/>
        </authorList>
    </citation>
    <scope>NUCLEOTIDE SEQUENCE</scope>
    <source>
        <strain evidence="2">YSM-43</strain>
    </source>
</reference>
<evidence type="ECO:0000313" key="2">
    <source>
        <dbReference type="EMBL" id="UOX35348.1"/>
    </source>
</evidence>
<reference evidence="2" key="2">
    <citation type="submission" date="2022-04" db="EMBL/GenBank/DDBJ databases">
        <title>Complete Genome Sequence of Flavobacterium sediminilitoris YSM-43, Isolated from a Tidal Sediment.</title>
        <authorList>
            <person name="Lee P.A."/>
        </authorList>
    </citation>
    <scope>NUCLEOTIDE SEQUENCE</scope>
    <source>
        <strain evidence="2">YSM-43</strain>
    </source>
</reference>
<keyword evidence="3" id="KW-1185">Reference proteome</keyword>
<evidence type="ECO:0000256" key="1">
    <source>
        <dbReference type="SAM" id="SignalP"/>
    </source>
</evidence>
<organism evidence="2 3">
    <name type="scientific">Flavobacterium sediminilitoris</name>
    <dbReference type="NCBI Taxonomy" id="2024526"/>
    <lineage>
        <taxon>Bacteria</taxon>
        <taxon>Pseudomonadati</taxon>
        <taxon>Bacteroidota</taxon>
        <taxon>Flavobacteriia</taxon>
        <taxon>Flavobacteriales</taxon>
        <taxon>Flavobacteriaceae</taxon>
        <taxon>Flavobacterium</taxon>
    </lineage>
</organism>
<evidence type="ECO:0000313" key="3">
    <source>
        <dbReference type="Proteomes" id="UP000830454"/>
    </source>
</evidence>